<protein>
    <submittedName>
        <fullName evidence="1">Uncharacterized protein</fullName>
    </submittedName>
</protein>
<dbReference type="Proteomes" id="UP000034704">
    <property type="component" value="Unassembled WGS sequence"/>
</dbReference>
<dbReference type="AlphaFoldDB" id="A0A0G0ZHQ9"/>
<dbReference type="EMBL" id="LCDG01000002">
    <property type="protein sequence ID" value="KKS48267.1"/>
    <property type="molecule type" value="Genomic_DNA"/>
</dbReference>
<gene>
    <name evidence="1" type="ORF">UV12_C0002G0116</name>
</gene>
<accession>A0A0G0ZHQ9</accession>
<reference evidence="1 2" key="1">
    <citation type="journal article" date="2015" name="Nature">
        <title>rRNA introns, odd ribosomes, and small enigmatic genomes across a large radiation of phyla.</title>
        <authorList>
            <person name="Brown C.T."/>
            <person name="Hug L.A."/>
            <person name="Thomas B.C."/>
            <person name="Sharon I."/>
            <person name="Castelle C.J."/>
            <person name="Singh A."/>
            <person name="Wilkins M.J."/>
            <person name="Williams K.H."/>
            <person name="Banfield J.F."/>
        </authorList>
    </citation>
    <scope>NUCLEOTIDE SEQUENCE [LARGE SCALE GENOMIC DNA]</scope>
</reference>
<organism evidence="1 2">
    <name type="scientific">Candidatus Nomurabacteria bacterium GW2011_GWC2_42_20</name>
    <dbReference type="NCBI Taxonomy" id="1618756"/>
    <lineage>
        <taxon>Bacteria</taxon>
        <taxon>Candidatus Nomuraibacteriota</taxon>
    </lineage>
</organism>
<proteinExistence type="predicted"/>
<name>A0A0G0ZHQ9_9BACT</name>
<evidence type="ECO:0000313" key="2">
    <source>
        <dbReference type="Proteomes" id="UP000034704"/>
    </source>
</evidence>
<comment type="caution">
    <text evidence="1">The sequence shown here is derived from an EMBL/GenBank/DDBJ whole genome shotgun (WGS) entry which is preliminary data.</text>
</comment>
<sequence length="47" mass="5329">MPEDEVIEDEMVDLGDEVDFDEDMDLGDDDLLLEDDLDLSASSHEIE</sequence>
<evidence type="ECO:0000313" key="1">
    <source>
        <dbReference type="EMBL" id="KKS48267.1"/>
    </source>
</evidence>